<evidence type="ECO:0000256" key="3">
    <source>
        <dbReference type="ARBA" id="ARBA00023274"/>
    </source>
</evidence>
<dbReference type="PANTHER" id="PTHR10724:SF7">
    <property type="entry name" value="SMALL RIBOSOMAL SUBUNIT PROTEIN BS1C"/>
    <property type="match status" value="1"/>
</dbReference>
<keyword evidence="2" id="KW-0689">Ribosomal protein</keyword>
<dbReference type="Gene3D" id="2.40.50.140">
    <property type="entry name" value="Nucleic acid-binding proteins"/>
    <property type="match status" value="2"/>
</dbReference>
<sequence>MADLERLKSYRAGMIVTGRVRSLERFGAFVDLGGVEGLLKTHNISWRPIEYPSDVLSVGKEVTVKILDVDLQRGQISLSLKDLQPDPMIPLKEKVGSVVTGKVVKIVPFGIFVQIEEGQLGLLMNSEFTGPGAPPRPEIGEEIQVRIADVDLDSRRIRLSLP</sequence>
<evidence type="ECO:0000256" key="2">
    <source>
        <dbReference type="ARBA" id="ARBA00022980"/>
    </source>
</evidence>
<name>D1A3N7_THECD</name>
<keyword evidence="3" id="KW-0687">Ribonucleoprotein</keyword>
<dbReference type="GO" id="GO:0003729">
    <property type="term" value="F:mRNA binding"/>
    <property type="evidence" value="ECO:0007669"/>
    <property type="project" value="TreeGrafter"/>
</dbReference>
<dbReference type="PANTHER" id="PTHR10724">
    <property type="entry name" value="30S RIBOSOMAL PROTEIN S1"/>
    <property type="match status" value="1"/>
</dbReference>
<feature type="domain" description="S1 motif" evidence="4">
    <location>
        <begin position="96"/>
        <end position="162"/>
    </location>
</feature>
<dbReference type="InterPro" id="IPR012340">
    <property type="entry name" value="NA-bd_OB-fold"/>
</dbReference>
<comment type="similarity">
    <text evidence="1">Belongs to the bacterial ribosomal protein bS1 family.</text>
</comment>
<dbReference type="EMBL" id="CP001738">
    <property type="protein sequence ID" value="ACY96162.1"/>
    <property type="molecule type" value="Genomic_DNA"/>
</dbReference>
<dbReference type="PROSITE" id="PS50126">
    <property type="entry name" value="S1"/>
    <property type="match status" value="2"/>
</dbReference>
<evidence type="ECO:0000259" key="4">
    <source>
        <dbReference type="PROSITE" id="PS50126"/>
    </source>
</evidence>
<dbReference type="GO" id="GO:0003735">
    <property type="term" value="F:structural constituent of ribosome"/>
    <property type="evidence" value="ECO:0007669"/>
    <property type="project" value="TreeGrafter"/>
</dbReference>
<dbReference type="HOGENOM" id="CLU_1634582_0_0_11"/>
<dbReference type="KEGG" id="tcu:Tcur_0567"/>
<dbReference type="SMART" id="SM00316">
    <property type="entry name" value="S1"/>
    <property type="match status" value="2"/>
</dbReference>
<dbReference type="eggNOG" id="COG0539">
    <property type="taxonomic scope" value="Bacteria"/>
</dbReference>
<proteinExistence type="inferred from homology"/>
<protein>
    <submittedName>
        <fullName evidence="5">RNA binding S1 domain protein</fullName>
    </submittedName>
</protein>
<dbReference type="STRING" id="471852.Tcur_0567"/>
<evidence type="ECO:0000313" key="6">
    <source>
        <dbReference type="Proteomes" id="UP000001918"/>
    </source>
</evidence>
<evidence type="ECO:0000256" key="1">
    <source>
        <dbReference type="ARBA" id="ARBA00006767"/>
    </source>
</evidence>
<dbReference type="InterPro" id="IPR050437">
    <property type="entry name" value="Ribos_protein_bS1-like"/>
</dbReference>
<gene>
    <name evidence="5" type="ordered locus">Tcur_0567</name>
</gene>
<dbReference type="GO" id="GO:1990904">
    <property type="term" value="C:ribonucleoprotein complex"/>
    <property type="evidence" value="ECO:0007669"/>
    <property type="project" value="UniProtKB-KW"/>
</dbReference>
<dbReference type="GO" id="GO:0006412">
    <property type="term" value="P:translation"/>
    <property type="evidence" value="ECO:0007669"/>
    <property type="project" value="TreeGrafter"/>
</dbReference>
<feature type="domain" description="S1 motif" evidence="4">
    <location>
        <begin position="13"/>
        <end position="81"/>
    </location>
</feature>
<reference evidence="5 6" key="1">
    <citation type="journal article" date="2011" name="Stand. Genomic Sci.">
        <title>Complete genome sequence of Thermomonospora curvata type strain (B9).</title>
        <authorList>
            <person name="Chertkov O."/>
            <person name="Sikorski J."/>
            <person name="Nolan M."/>
            <person name="Lapidus A."/>
            <person name="Lucas S."/>
            <person name="Del Rio T.G."/>
            <person name="Tice H."/>
            <person name="Cheng J.F."/>
            <person name="Goodwin L."/>
            <person name="Pitluck S."/>
            <person name="Liolios K."/>
            <person name="Ivanova N."/>
            <person name="Mavromatis K."/>
            <person name="Mikhailova N."/>
            <person name="Ovchinnikova G."/>
            <person name="Pati A."/>
            <person name="Chen A."/>
            <person name="Palaniappan K."/>
            <person name="Djao O.D."/>
            <person name="Land M."/>
            <person name="Hauser L."/>
            <person name="Chang Y.J."/>
            <person name="Jeffries C.D."/>
            <person name="Brettin T."/>
            <person name="Han C."/>
            <person name="Detter J.C."/>
            <person name="Rohde M."/>
            <person name="Goker M."/>
            <person name="Woyke T."/>
            <person name="Bristow J."/>
            <person name="Eisen J.A."/>
            <person name="Markowitz V."/>
            <person name="Hugenholtz P."/>
            <person name="Klenk H.P."/>
            <person name="Kyrpides N.C."/>
        </authorList>
    </citation>
    <scope>NUCLEOTIDE SEQUENCE [LARGE SCALE GENOMIC DNA]</scope>
    <source>
        <strain evidence="6">ATCC 19995 / DSM 43183 / JCM 3096 / KCTC 9072 / NBRC 15933 / NCIMB 10081 / Henssen B9</strain>
    </source>
</reference>
<dbReference type="Proteomes" id="UP000001918">
    <property type="component" value="Chromosome"/>
</dbReference>
<dbReference type="GO" id="GO:0005840">
    <property type="term" value="C:ribosome"/>
    <property type="evidence" value="ECO:0007669"/>
    <property type="project" value="UniProtKB-KW"/>
</dbReference>
<dbReference type="CDD" id="cd05688">
    <property type="entry name" value="S1_RPS1_repeat_ec3"/>
    <property type="match status" value="1"/>
</dbReference>
<dbReference type="SUPFAM" id="SSF50249">
    <property type="entry name" value="Nucleic acid-binding proteins"/>
    <property type="match status" value="2"/>
</dbReference>
<organism evidence="5 6">
    <name type="scientific">Thermomonospora curvata (strain ATCC 19995 / DSM 43183 / JCM 3096 / KCTC 9072 / NBRC 15933 / NCIMB 10081 / Henssen B9)</name>
    <dbReference type="NCBI Taxonomy" id="471852"/>
    <lineage>
        <taxon>Bacteria</taxon>
        <taxon>Bacillati</taxon>
        <taxon>Actinomycetota</taxon>
        <taxon>Actinomycetes</taxon>
        <taxon>Streptosporangiales</taxon>
        <taxon>Thermomonosporaceae</taxon>
        <taxon>Thermomonospora</taxon>
    </lineage>
</organism>
<dbReference type="Pfam" id="PF00575">
    <property type="entry name" value="S1"/>
    <property type="match status" value="2"/>
</dbReference>
<accession>D1A3N7</accession>
<dbReference type="InterPro" id="IPR003029">
    <property type="entry name" value="S1_domain"/>
</dbReference>
<evidence type="ECO:0000313" key="5">
    <source>
        <dbReference type="EMBL" id="ACY96162.1"/>
    </source>
</evidence>
<dbReference type="AlphaFoldDB" id="D1A3N7"/>
<keyword evidence="6" id="KW-1185">Reference proteome</keyword>
<dbReference type="RefSeq" id="WP_012850946.1">
    <property type="nucleotide sequence ID" value="NC_013510.1"/>
</dbReference>